<dbReference type="InterPro" id="IPR046335">
    <property type="entry name" value="LacI/GalR-like_sensor"/>
</dbReference>
<dbReference type="SMART" id="SM00354">
    <property type="entry name" value="HTH_LACI"/>
    <property type="match status" value="1"/>
</dbReference>
<dbReference type="Proteomes" id="UP000681162">
    <property type="component" value="Unassembled WGS sequence"/>
</dbReference>
<dbReference type="PROSITE" id="PS50943">
    <property type="entry name" value="HTH_CROC1"/>
    <property type="match status" value="1"/>
</dbReference>
<dbReference type="Pfam" id="PF00356">
    <property type="entry name" value="LacI"/>
    <property type="match status" value="1"/>
</dbReference>
<evidence type="ECO:0000259" key="4">
    <source>
        <dbReference type="PROSITE" id="PS50932"/>
    </source>
</evidence>
<evidence type="ECO:0000256" key="3">
    <source>
        <dbReference type="ARBA" id="ARBA00023163"/>
    </source>
</evidence>
<name>A0A919XXB8_9BACL</name>
<dbReference type="InterPro" id="IPR001387">
    <property type="entry name" value="Cro/C1-type_HTH"/>
</dbReference>
<dbReference type="CDD" id="cd01392">
    <property type="entry name" value="HTH_LacI"/>
    <property type="match status" value="1"/>
</dbReference>
<dbReference type="CDD" id="cd06267">
    <property type="entry name" value="PBP1_LacI_sugar_binding-like"/>
    <property type="match status" value="1"/>
</dbReference>
<keyword evidence="2" id="KW-0238">DNA-binding</keyword>
<evidence type="ECO:0000313" key="7">
    <source>
        <dbReference type="Proteomes" id="UP000681162"/>
    </source>
</evidence>
<dbReference type="InterPro" id="IPR010982">
    <property type="entry name" value="Lambda_DNA-bd_dom_sf"/>
</dbReference>
<dbReference type="GO" id="GO:0003700">
    <property type="term" value="F:DNA-binding transcription factor activity"/>
    <property type="evidence" value="ECO:0007669"/>
    <property type="project" value="TreeGrafter"/>
</dbReference>
<sequence length="335" mass="37069">MNIKTIAELAGVSVSTVSKILNNYSDISDETKSRVLQIIRDTGYVPTKSAKLQERSSSGLIGVIFAGRQNIDFSHPFFAEVLSSFKRQIGFLGYDLLFLTNESPDSSHGDYLTRCRQYQIDGCLIISGQDVEPAINELDRSEIACMGIDIELQGKRSGYIMSDNYKMSYKAVEHFYLLGYREFGYIGSTMESKISNLREKGYTDALEGFGLIVNKSWFVNGDSFYEESGYQAMKAMIQAGSVPQALFAASDLLAIGAMQALKEHHYQIPQDVAIMGCDDIEACKYTSPSLSTVRQNKDKIGKLAAALLYDFIHTEAETGSIMVEPEIVVRESCGG</sequence>
<dbReference type="GO" id="GO:0000976">
    <property type="term" value="F:transcription cis-regulatory region binding"/>
    <property type="evidence" value="ECO:0007669"/>
    <property type="project" value="TreeGrafter"/>
</dbReference>
<evidence type="ECO:0000259" key="5">
    <source>
        <dbReference type="PROSITE" id="PS50943"/>
    </source>
</evidence>
<dbReference type="RefSeq" id="WP_212940867.1">
    <property type="nucleotide sequence ID" value="NZ_BORR01000013.1"/>
</dbReference>
<proteinExistence type="predicted"/>
<dbReference type="Gene3D" id="3.40.50.2300">
    <property type="match status" value="2"/>
</dbReference>
<dbReference type="Pfam" id="PF13377">
    <property type="entry name" value="Peripla_BP_3"/>
    <property type="match status" value="1"/>
</dbReference>
<dbReference type="SUPFAM" id="SSF47413">
    <property type="entry name" value="lambda repressor-like DNA-binding domains"/>
    <property type="match status" value="1"/>
</dbReference>
<dbReference type="EMBL" id="BORR01000013">
    <property type="protein sequence ID" value="GIO38610.1"/>
    <property type="molecule type" value="Genomic_DNA"/>
</dbReference>
<organism evidence="6 7">
    <name type="scientific">Paenibacillus antibioticophila</name>
    <dbReference type="NCBI Taxonomy" id="1274374"/>
    <lineage>
        <taxon>Bacteria</taxon>
        <taxon>Bacillati</taxon>
        <taxon>Bacillota</taxon>
        <taxon>Bacilli</taxon>
        <taxon>Bacillales</taxon>
        <taxon>Paenibacillaceae</taxon>
        <taxon>Paenibacillus</taxon>
    </lineage>
</organism>
<comment type="caution">
    <text evidence="6">The sequence shown here is derived from an EMBL/GenBank/DDBJ whole genome shotgun (WGS) entry which is preliminary data.</text>
</comment>
<dbReference type="PANTHER" id="PTHR30146">
    <property type="entry name" value="LACI-RELATED TRANSCRIPTIONAL REPRESSOR"/>
    <property type="match status" value="1"/>
</dbReference>
<evidence type="ECO:0000313" key="6">
    <source>
        <dbReference type="EMBL" id="GIO38610.1"/>
    </source>
</evidence>
<dbReference type="AlphaFoldDB" id="A0A919XXB8"/>
<dbReference type="InterPro" id="IPR000843">
    <property type="entry name" value="HTH_LacI"/>
</dbReference>
<feature type="domain" description="HTH cro/C1-type" evidence="5">
    <location>
        <begin position="1"/>
        <end position="45"/>
    </location>
</feature>
<keyword evidence="3" id="KW-0804">Transcription</keyword>
<evidence type="ECO:0000256" key="1">
    <source>
        <dbReference type="ARBA" id="ARBA00023015"/>
    </source>
</evidence>
<dbReference type="PANTHER" id="PTHR30146:SF109">
    <property type="entry name" value="HTH-TYPE TRANSCRIPTIONAL REGULATOR GALS"/>
    <property type="match status" value="1"/>
</dbReference>
<protein>
    <submittedName>
        <fullName evidence="6">LacI family transcriptional regulator</fullName>
    </submittedName>
</protein>
<dbReference type="Gene3D" id="1.10.260.40">
    <property type="entry name" value="lambda repressor-like DNA-binding domains"/>
    <property type="match status" value="1"/>
</dbReference>
<feature type="domain" description="HTH lacI-type" evidence="4">
    <location>
        <begin position="1"/>
        <end position="54"/>
    </location>
</feature>
<accession>A0A919XXB8</accession>
<keyword evidence="7" id="KW-1185">Reference proteome</keyword>
<gene>
    <name evidence="6" type="primary">lacI_2</name>
    <name evidence="6" type="ORF">J41TS12_34710</name>
</gene>
<reference evidence="6 7" key="1">
    <citation type="submission" date="2021-03" db="EMBL/GenBank/DDBJ databases">
        <title>Antimicrobial resistance genes in bacteria isolated from Japanese honey, and their potential for conferring macrolide and lincosamide resistance in the American foulbrood pathogen Paenibacillus larvae.</title>
        <authorList>
            <person name="Okamoto M."/>
            <person name="Kumagai M."/>
            <person name="Kanamori H."/>
            <person name="Takamatsu D."/>
        </authorList>
    </citation>
    <scope>NUCLEOTIDE SEQUENCE [LARGE SCALE GENOMIC DNA]</scope>
    <source>
        <strain evidence="6 7">J41TS12</strain>
    </source>
</reference>
<evidence type="ECO:0000256" key="2">
    <source>
        <dbReference type="ARBA" id="ARBA00023125"/>
    </source>
</evidence>
<dbReference type="SUPFAM" id="SSF53822">
    <property type="entry name" value="Periplasmic binding protein-like I"/>
    <property type="match status" value="1"/>
</dbReference>
<dbReference type="InterPro" id="IPR028082">
    <property type="entry name" value="Peripla_BP_I"/>
</dbReference>
<keyword evidence="1" id="KW-0805">Transcription regulation</keyword>
<dbReference type="PROSITE" id="PS50932">
    <property type="entry name" value="HTH_LACI_2"/>
    <property type="match status" value="1"/>
</dbReference>